<comment type="caution">
    <text evidence="2">The sequence shown here is derived from an EMBL/GenBank/DDBJ whole genome shotgun (WGS) entry which is preliminary data.</text>
</comment>
<organism evidence="2 3">
    <name type="scientific">Fusarium gaditjirri</name>
    <dbReference type="NCBI Taxonomy" id="282569"/>
    <lineage>
        <taxon>Eukaryota</taxon>
        <taxon>Fungi</taxon>
        <taxon>Dikarya</taxon>
        <taxon>Ascomycota</taxon>
        <taxon>Pezizomycotina</taxon>
        <taxon>Sordariomycetes</taxon>
        <taxon>Hypocreomycetidae</taxon>
        <taxon>Hypocreales</taxon>
        <taxon>Nectriaceae</taxon>
        <taxon>Fusarium</taxon>
        <taxon>Fusarium nisikadoi species complex</taxon>
    </lineage>
</organism>
<dbReference type="AlphaFoldDB" id="A0A8H4TMP5"/>
<proteinExistence type="predicted"/>
<evidence type="ECO:0000256" key="1">
    <source>
        <dbReference type="SAM" id="MobiDB-lite"/>
    </source>
</evidence>
<reference evidence="2" key="2">
    <citation type="submission" date="2020-05" db="EMBL/GenBank/DDBJ databases">
        <authorList>
            <person name="Kim H.-S."/>
            <person name="Proctor R.H."/>
            <person name="Brown D.W."/>
        </authorList>
    </citation>
    <scope>NUCLEOTIDE SEQUENCE</scope>
    <source>
        <strain evidence="2">NRRL 45417</strain>
    </source>
</reference>
<gene>
    <name evidence="2" type="ORF">FGADI_668</name>
</gene>
<sequence>MSPSLDQKVRLLARHVQRFHEYSAGTGRPNSKIIKDPDVKLAAALEPVFGLYESGDAKATHESWPFYWQLHGKGRVLTRDLEWFRYMGYKLLHNGKVCSSDLPKSNYEEPPKQNWDELYGPLAAQQTEVQRAAMWAETRNYDVWPRVNVRPKAQGTVSERTAQDSGQSPQKTAKPGDCDLTTLATTSVPINAALCNFKPLCLE</sequence>
<protein>
    <submittedName>
        <fullName evidence="2">Uncharacterized protein</fullName>
    </submittedName>
</protein>
<dbReference type="OrthoDB" id="5014553at2759"/>
<dbReference type="Proteomes" id="UP000604273">
    <property type="component" value="Unassembled WGS sequence"/>
</dbReference>
<evidence type="ECO:0000313" key="3">
    <source>
        <dbReference type="Proteomes" id="UP000604273"/>
    </source>
</evidence>
<name>A0A8H4TMP5_9HYPO</name>
<feature type="region of interest" description="Disordered" evidence="1">
    <location>
        <begin position="152"/>
        <end position="178"/>
    </location>
</feature>
<evidence type="ECO:0000313" key="2">
    <source>
        <dbReference type="EMBL" id="KAF4960835.1"/>
    </source>
</evidence>
<keyword evidence="3" id="KW-1185">Reference proteome</keyword>
<feature type="compositionally biased region" description="Polar residues" evidence="1">
    <location>
        <begin position="155"/>
        <end position="171"/>
    </location>
</feature>
<dbReference type="EMBL" id="JABFAI010000012">
    <property type="protein sequence ID" value="KAF4960835.1"/>
    <property type="molecule type" value="Genomic_DNA"/>
</dbReference>
<reference evidence="2" key="1">
    <citation type="journal article" date="2020" name="BMC Genomics">
        <title>Correction to: Identification and distribution of gene clusters required for synthesis of sphingolipid metabolism inhibitors in diverse species of the filamentous fungus Fusarium.</title>
        <authorList>
            <person name="Kim H.S."/>
            <person name="Lohmar J.M."/>
            <person name="Busman M."/>
            <person name="Brown D.W."/>
            <person name="Naumann T.A."/>
            <person name="Divon H.H."/>
            <person name="Lysoe E."/>
            <person name="Uhlig S."/>
            <person name="Proctor R.H."/>
        </authorList>
    </citation>
    <scope>NUCLEOTIDE SEQUENCE</scope>
    <source>
        <strain evidence="2">NRRL 45417</strain>
    </source>
</reference>
<accession>A0A8H4TMP5</accession>